<evidence type="ECO:0000256" key="4">
    <source>
        <dbReference type="ARBA" id="ARBA00022837"/>
    </source>
</evidence>
<keyword evidence="3 11" id="KW-0812">Transmembrane</keyword>
<dbReference type="SUPFAM" id="SSF81324">
    <property type="entry name" value="Voltage-gated potassium channels"/>
    <property type="match status" value="1"/>
</dbReference>
<feature type="domain" description="Ion transport" evidence="12">
    <location>
        <begin position="29"/>
        <end position="242"/>
    </location>
</feature>
<evidence type="ECO:0000256" key="1">
    <source>
        <dbReference type="ARBA" id="ARBA00004141"/>
    </source>
</evidence>
<evidence type="ECO:0000256" key="3">
    <source>
        <dbReference type="ARBA" id="ARBA00022692"/>
    </source>
</evidence>
<evidence type="ECO:0000256" key="8">
    <source>
        <dbReference type="ARBA" id="ARBA00023136"/>
    </source>
</evidence>
<keyword evidence="14" id="KW-1185">Reference proteome</keyword>
<feature type="transmembrane region" description="Helical" evidence="11">
    <location>
        <begin position="174"/>
        <end position="195"/>
    </location>
</feature>
<dbReference type="PANTHER" id="PTHR45628:SF7">
    <property type="entry name" value="VOLTAGE-DEPENDENT CALCIUM CHANNEL TYPE A SUBUNIT ALPHA-1"/>
    <property type="match status" value="1"/>
</dbReference>
<reference evidence="14" key="1">
    <citation type="journal article" date="2019" name="Int. J. Syst. Evol. Microbiol.">
        <title>The Global Catalogue of Microorganisms (GCM) 10K type strain sequencing project: providing services to taxonomists for standard genome sequencing and annotation.</title>
        <authorList>
            <consortium name="The Broad Institute Genomics Platform"/>
            <consortium name="The Broad Institute Genome Sequencing Center for Infectious Disease"/>
            <person name="Wu L."/>
            <person name="Ma J."/>
        </authorList>
    </citation>
    <scope>NUCLEOTIDE SEQUENCE [LARGE SCALE GENOMIC DNA]</scope>
    <source>
        <strain evidence="14">JCM 17975</strain>
    </source>
</reference>
<evidence type="ECO:0000256" key="7">
    <source>
        <dbReference type="ARBA" id="ARBA00023065"/>
    </source>
</evidence>
<evidence type="ECO:0000256" key="5">
    <source>
        <dbReference type="ARBA" id="ARBA00022882"/>
    </source>
</evidence>
<comment type="subcellular location">
    <subcellularLocation>
        <location evidence="1">Membrane</location>
        <topology evidence="1">Multi-pass membrane protein</topology>
    </subcellularLocation>
</comment>
<sequence>MNQAIGTPAEPRLEPRTWRGRLRTFLDQRWFVNLVLVVILANALILGAETMVSGAAYEILMDIDHIMLGFFVVELLLRIVANGRQFFRDPWNLFDLAVVGIALLPASESLSALRALRVLRVLRVITVVPSLRRVVDGLLRAVPGMGAVGALLVLVMYVSAVIATGLFGESSDEYFGNLGISLFTLFQAMTGEAWPDIARTVMVAHPWAWIFFVLYILVVSFAVLNLFIAVIVNGMEEISEEERLDDEQKDERLDALAAQNREILVELRSLRAKLDDEGGGSTAGAGATP</sequence>
<dbReference type="EMBL" id="BAABHM010000017">
    <property type="protein sequence ID" value="GAA4713424.1"/>
    <property type="molecule type" value="Genomic_DNA"/>
</dbReference>
<dbReference type="PANTHER" id="PTHR45628">
    <property type="entry name" value="VOLTAGE-DEPENDENT CALCIUM CHANNEL TYPE A SUBUNIT ALPHA-1"/>
    <property type="match status" value="1"/>
</dbReference>
<keyword evidence="6 11" id="KW-1133">Transmembrane helix</keyword>
<keyword evidence="10" id="KW-0407">Ion channel</keyword>
<comment type="caution">
    <text evidence="13">The sequence shown here is derived from an EMBL/GenBank/DDBJ whole genome shotgun (WGS) entry which is preliminary data.</text>
</comment>
<accession>A0ABP8XRV1</accession>
<evidence type="ECO:0000259" key="12">
    <source>
        <dbReference type="Pfam" id="PF00520"/>
    </source>
</evidence>
<organism evidence="13 14">
    <name type="scientific">Promicromonospora umidemergens</name>
    <dbReference type="NCBI Taxonomy" id="629679"/>
    <lineage>
        <taxon>Bacteria</taxon>
        <taxon>Bacillati</taxon>
        <taxon>Actinomycetota</taxon>
        <taxon>Actinomycetes</taxon>
        <taxon>Micrococcales</taxon>
        <taxon>Promicromonosporaceae</taxon>
        <taxon>Promicromonospora</taxon>
    </lineage>
</organism>
<dbReference type="Proteomes" id="UP001500843">
    <property type="component" value="Unassembled WGS sequence"/>
</dbReference>
<dbReference type="InterPro" id="IPR050599">
    <property type="entry name" value="VDCC_alpha-1_subunit"/>
</dbReference>
<feature type="transmembrane region" description="Helical" evidence="11">
    <location>
        <begin position="207"/>
        <end position="232"/>
    </location>
</feature>
<name>A0ABP8XRV1_9MICO</name>
<keyword evidence="5" id="KW-0851">Voltage-gated channel</keyword>
<evidence type="ECO:0000256" key="6">
    <source>
        <dbReference type="ARBA" id="ARBA00022989"/>
    </source>
</evidence>
<evidence type="ECO:0000313" key="14">
    <source>
        <dbReference type="Proteomes" id="UP001500843"/>
    </source>
</evidence>
<keyword evidence="7" id="KW-0406">Ion transport</keyword>
<evidence type="ECO:0000256" key="11">
    <source>
        <dbReference type="SAM" id="Phobius"/>
    </source>
</evidence>
<dbReference type="Gene3D" id="1.10.287.70">
    <property type="match status" value="1"/>
</dbReference>
<evidence type="ECO:0000256" key="9">
    <source>
        <dbReference type="ARBA" id="ARBA00023180"/>
    </source>
</evidence>
<proteinExistence type="predicted"/>
<keyword evidence="9" id="KW-0325">Glycoprotein</keyword>
<evidence type="ECO:0000256" key="10">
    <source>
        <dbReference type="ARBA" id="ARBA00023303"/>
    </source>
</evidence>
<feature type="transmembrane region" description="Helical" evidence="11">
    <location>
        <begin position="145"/>
        <end position="167"/>
    </location>
</feature>
<evidence type="ECO:0000256" key="2">
    <source>
        <dbReference type="ARBA" id="ARBA00022448"/>
    </source>
</evidence>
<dbReference type="Pfam" id="PF00520">
    <property type="entry name" value="Ion_trans"/>
    <property type="match status" value="1"/>
</dbReference>
<keyword evidence="8 11" id="KW-0472">Membrane</keyword>
<protein>
    <recommendedName>
        <fullName evidence="12">Ion transport domain-containing protein</fullName>
    </recommendedName>
</protein>
<dbReference type="Gene3D" id="1.20.120.350">
    <property type="entry name" value="Voltage-gated potassium channels. Chain C"/>
    <property type="match status" value="1"/>
</dbReference>
<feature type="transmembrane region" description="Helical" evidence="11">
    <location>
        <begin position="30"/>
        <end position="57"/>
    </location>
</feature>
<gene>
    <name evidence="13" type="ORF">GCM10023198_40590</name>
</gene>
<keyword evidence="4" id="KW-0106">Calcium</keyword>
<dbReference type="RefSeq" id="WP_253876850.1">
    <property type="nucleotide sequence ID" value="NZ_BAABHM010000017.1"/>
</dbReference>
<dbReference type="InterPro" id="IPR005821">
    <property type="entry name" value="Ion_trans_dom"/>
</dbReference>
<keyword evidence="2" id="KW-0813">Transport</keyword>
<dbReference type="InterPro" id="IPR027359">
    <property type="entry name" value="Volt_channel_dom_sf"/>
</dbReference>
<evidence type="ECO:0000313" key="13">
    <source>
        <dbReference type="EMBL" id="GAA4713424.1"/>
    </source>
</evidence>